<feature type="compositionally biased region" description="Pro residues" evidence="1">
    <location>
        <begin position="909"/>
        <end position="919"/>
    </location>
</feature>
<dbReference type="SMART" id="SM00671">
    <property type="entry name" value="SEL1"/>
    <property type="match status" value="4"/>
</dbReference>
<accession>A0A5S4WCP0</accession>
<feature type="region of interest" description="Disordered" evidence="1">
    <location>
        <begin position="1137"/>
        <end position="1180"/>
    </location>
</feature>
<name>A0A5S4WCP0_9BRAD</name>
<evidence type="ECO:0000313" key="3">
    <source>
        <dbReference type="Proteomes" id="UP000324853"/>
    </source>
</evidence>
<protein>
    <recommendedName>
        <fullName evidence="4">Localization factor PodJL</fullName>
    </recommendedName>
</protein>
<feature type="region of interest" description="Disordered" evidence="1">
    <location>
        <begin position="1"/>
        <end position="32"/>
    </location>
</feature>
<feature type="region of interest" description="Disordered" evidence="1">
    <location>
        <begin position="606"/>
        <end position="665"/>
    </location>
</feature>
<reference evidence="2 3" key="1">
    <citation type="submission" date="2019-08" db="EMBL/GenBank/DDBJ databases">
        <title>Bradyrhizobium hipponensis sp. nov., a rhizobium isolated from a Lupinus angustifolius root nodule in Tunisia.</title>
        <authorList>
            <person name="Off K."/>
            <person name="Rejili M."/>
            <person name="Mars M."/>
            <person name="Brachmann A."/>
            <person name="Marin M."/>
        </authorList>
    </citation>
    <scope>NUCLEOTIDE SEQUENCE [LARGE SCALE GENOMIC DNA]</scope>
    <source>
        <strain evidence="2 3">CTAW11</strain>
    </source>
</reference>
<organism evidence="2 3">
    <name type="scientific">Bradyrhizobium cytisi</name>
    <dbReference type="NCBI Taxonomy" id="515489"/>
    <lineage>
        <taxon>Bacteria</taxon>
        <taxon>Pseudomonadati</taxon>
        <taxon>Pseudomonadota</taxon>
        <taxon>Alphaproteobacteria</taxon>
        <taxon>Hyphomicrobiales</taxon>
        <taxon>Nitrobacteraceae</taxon>
        <taxon>Bradyrhizobium</taxon>
    </lineage>
</organism>
<gene>
    <name evidence="2" type="ORF">FXB38_29425</name>
</gene>
<feature type="compositionally biased region" description="Pro residues" evidence="1">
    <location>
        <begin position="240"/>
        <end position="259"/>
    </location>
</feature>
<feature type="compositionally biased region" description="Polar residues" evidence="1">
    <location>
        <begin position="850"/>
        <end position="859"/>
    </location>
</feature>
<feature type="region of interest" description="Disordered" evidence="1">
    <location>
        <begin position="710"/>
        <end position="741"/>
    </location>
</feature>
<feature type="region of interest" description="Disordered" evidence="1">
    <location>
        <begin position="53"/>
        <end position="196"/>
    </location>
</feature>
<feature type="compositionally biased region" description="Low complexity" evidence="1">
    <location>
        <begin position="618"/>
        <end position="635"/>
    </location>
</feature>
<dbReference type="InterPro" id="IPR052945">
    <property type="entry name" value="Mitotic_Regulator"/>
</dbReference>
<evidence type="ECO:0000313" key="2">
    <source>
        <dbReference type="EMBL" id="TYL77796.1"/>
    </source>
</evidence>
<evidence type="ECO:0000256" key="1">
    <source>
        <dbReference type="SAM" id="MobiDB-lite"/>
    </source>
</evidence>
<dbReference type="SUPFAM" id="SSF81901">
    <property type="entry name" value="HCP-like"/>
    <property type="match status" value="1"/>
</dbReference>
<sequence length="1180" mass="125442">MGRLEAPGGAPESEPDRVMNSRVSWSVDGIDPSVRERAEAAARRAGMSLNDWLNSTLGETAPPNFRGPYEQRQDERQNLRPDPRAQQMPSQESREVADIHQRLDAITQQIERISKPAAPRQDTSRQDASRQDASREQGVARQLNDAISRLDARLSQISRPPQAQQPQAQRAAPVETRQRQADAVERAAAQVYRSSPPLSPASFDVAVAEITARQSELDGFTPRQMPPRAAPSIAPSAAPYAPPMAPPAPAYAPPPPQPGPDFSSLERHLLKITNQIESLQRPDNTEQAINGFRAELAEIRNAITEAMPRRAIESIENEIRSLHRRIDETRSNGTDGQVLSGIERALADIKQVLRTLTPAEQLTGYDEAIRNLGAKLDLILRANDDPTTVRQLEGAISALRGIVSNVASNEALARLSEDVQLLSSKVDQVNRSSDRGDSFAVLEQRIAALTAALETRERPQPAESTEHLESAIRALSDRFDRMQVGNDSASTFAHLEQRVSYLLERIEAASDSRGGNLSRVEDGLHDILRHLERQQATYSALAESRSSAPAPDSGMVDLVKRELSDIRYSQAETNRSTQDSLEAVHNTLGHVVDRLSMIEGDLRTVRTAPPAPAPMAAPMPAQASMAAPVEPAQMAREQRPPQPQQPKYDPKPELPNPAAAQQPAHSTFVAAPREFHAAAPAAPPSVPMAPVPPRAISEILEPHTAPARAAIAPDLPPDHPLEPGTRPNGRPATPSERIAASESAISEIPAAPKEPVSSSSFIAAARRAAQAAAAQPPEKPARGVKAALAARVKDKGQGQGQGQAQQGASTITSKIRSLLVGASVVVIVLGTFKMAMNLLEGGSAPPSPQAMENTSSQPAPQAPPVESKPAAPEQVTPSMTSPTPIGKQSQNNAAPAATNPSGTASVEIPPAPAVAPPAPSSDVTGALSGMSRARLGVVQVPPSEKLPDGIAGPGLRTAAMKGDATAAYEIGVRFAEGKGVAANYDEAAKWYDRAAQAGVVPATFRLGTLYEKGLGVKKDADIARRYYTQAAERGNAKAMHNLAVLDADGGGRGANYKRAAQWFRKAADRGVADSQFNLGILYARGIGVEQNLAESYKWFTLAAGQGDADAATKRDDVAKRLDPQSLAAAKLAIQTFSAEPQPDDAVNVQGPAGGWDTAPQANGKPAPKPVATKKSASAAH</sequence>
<dbReference type="InterPro" id="IPR011990">
    <property type="entry name" value="TPR-like_helical_dom_sf"/>
</dbReference>
<feature type="compositionally biased region" description="Basic and acidic residues" evidence="1">
    <location>
        <begin position="176"/>
        <end position="185"/>
    </location>
</feature>
<evidence type="ECO:0008006" key="4">
    <source>
        <dbReference type="Google" id="ProtNLM"/>
    </source>
</evidence>
<dbReference type="PANTHER" id="PTHR43628:SF1">
    <property type="entry name" value="CHITIN SYNTHASE REGULATORY FACTOR 2-RELATED"/>
    <property type="match status" value="1"/>
</dbReference>
<dbReference type="Pfam" id="PF08238">
    <property type="entry name" value="Sel1"/>
    <property type="match status" value="4"/>
</dbReference>
<dbReference type="OrthoDB" id="5295703at2"/>
<proteinExistence type="predicted"/>
<dbReference type="PANTHER" id="PTHR43628">
    <property type="entry name" value="ACTIVATOR OF C KINASE PROTEIN 1-RELATED"/>
    <property type="match status" value="1"/>
</dbReference>
<dbReference type="EMBL" id="VSSR01000052">
    <property type="protein sequence ID" value="TYL77796.1"/>
    <property type="molecule type" value="Genomic_DNA"/>
</dbReference>
<feature type="region of interest" description="Disordered" evidence="1">
    <location>
        <begin position="219"/>
        <end position="264"/>
    </location>
</feature>
<feature type="compositionally biased region" description="Polar residues" evidence="1">
    <location>
        <begin position="875"/>
        <end position="904"/>
    </location>
</feature>
<dbReference type="Gene3D" id="1.25.40.10">
    <property type="entry name" value="Tetratricopeptide repeat domain"/>
    <property type="match status" value="1"/>
</dbReference>
<feature type="compositionally biased region" description="Low complexity" evidence="1">
    <location>
        <begin position="230"/>
        <end position="239"/>
    </location>
</feature>
<feature type="compositionally biased region" description="Low complexity" evidence="1">
    <location>
        <begin position="159"/>
        <end position="173"/>
    </location>
</feature>
<feature type="region of interest" description="Disordered" evidence="1">
    <location>
        <begin position="843"/>
        <end position="926"/>
    </location>
</feature>
<feature type="compositionally biased region" description="Basic and acidic residues" evidence="1">
    <location>
        <begin position="92"/>
        <end position="103"/>
    </location>
</feature>
<dbReference type="InterPro" id="IPR006597">
    <property type="entry name" value="Sel1-like"/>
</dbReference>
<comment type="caution">
    <text evidence="2">The sequence shown here is derived from an EMBL/GenBank/DDBJ whole genome shotgun (WGS) entry which is preliminary data.</text>
</comment>
<feature type="compositionally biased region" description="Basic and acidic residues" evidence="1">
    <location>
        <begin position="122"/>
        <end position="135"/>
    </location>
</feature>
<dbReference type="AlphaFoldDB" id="A0A5S4WCP0"/>
<dbReference type="Proteomes" id="UP000324853">
    <property type="component" value="Unassembled WGS sequence"/>
</dbReference>
<feature type="compositionally biased region" description="Basic and acidic residues" evidence="1">
    <location>
        <begin position="69"/>
        <end position="83"/>
    </location>
</feature>
<keyword evidence="3" id="KW-1185">Reference proteome</keyword>